<evidence type="ECO:0000313" key="3">
    <source>
        <dbReference type="Proteomes" id="UP000444174"/>
    </source>
</evidence>
<proteinExistence type="predicted"/>
<dbReference type="EMBL" id="WIBF01000004">
    <property type="protein sequence ID" value="MQQ08427.1"/>
    <property type="molecule type" value="Genomic_DNA"/>
</dbReference>
<evidence type="ECO:0000256" key="1">
    <source>
        <dbReference type="SAM" id="Phobius"/>
    </source>
</evidence>
<gene>
    <name evidence="2" type="ORF">GFB49_08185</name>
</gene>
<sequence>MKSLALVVFAIHAVLEAVLGLNALISGGFSSLSAEQLAEMPPEVRVSARFLGAALLSLGLMGAWVIFWPGVRSPVGRQMALLLAGFHLIGLAGAAFTALFAPALWISFHTWGAMVIHGLLGLGFLTISRGVKLKR</sequence>
<dbReference type="Proteomes" id="UP000444174">
    <property type="component" value="Unassembled WGS sequence"/>
</dbReference>
<feature type="transmembrane region" description="Helical" evidence="1">
    <location>
        <begin position="80"/>
        <end position="105"/>
    </location>
</feature>
<feature type="transmembrane region" description="Helical" evidence="1">
    <location>
        <begin position="49"/>
        <end position="68"/>
    </location>
</feature>
<reference evidence="2 3" key="1">
    <citation type="submission" date="2019-10" db="EMBL/GenBank/DDBJ databases">
        <title>Epibacterium sp. nov., isolated from seawater.</title>
        <authorList>
            <person name="Zhang X."/>
            <person name="Li N."/>
        </authorList>
    </citation>
    <scope>NUCLEOTIDE SEQUENCE [LARGE SCALE GENOMIC DNA]</scope>
    <source>
        <strain evidence="2 3">SM1979</strain>
    </source>
</reference>
<keyword evidence="1" id="KW-0472">Membrane</keyword>
<dbReference type="RefSeq" id="WP_153215381.1">
    <property type="nucleotide sequence ID" value="NZ_WIBF01000004.1"/>
</dbReference>
<accession>A0A843YI53</accession>
<evidence type="ECO:0000313" key="2">
    <source>
        <dbReference type="EMBL" id="MQQ08427.1"/>
    </source>
</evidence>
<organism evidence="2 3">
    <name type="scientific">Tritonibacter litoralis</name>
    <dbReference type="NCBI Taxonomy" id="2662264"/>
    <lineage>
        <taxon>Bacteria</taxon>
        <taxon>Pseudomonadati</taxon>
        <taxon>Pseudomonadota</taxon>
        <taxon>Alphaproteobacteria</taxon>
        <taxon>Rhodobacterales</taxon>
        <taxon>Paracoccaceae</taxon>
        <taxon>Tritonibacter</taxon>
    </lineage>
</organism>
<dbReference type="AlphaFoldDB" id="A0A843YI53"/>
<keyword evidence="1" id="KW-0812">Transmembrane</keyword>
<feature type="transmembrane region" description="Helical" evidence="1">
    <location>
        <begin position="111"/>
        <end position="131"/>
    </location>
</feature>
<keyword evidence="1" id="KW-1133">Transmembrane helix</keyword>
<name>A0A843YI53_9RHOB</name>
<keyword evidence="3" id="KW-1185">Reference proteome</keyword>
<protein>
    <submittedName>
        <fullName evidence="2">Uncharacterized protein</fullName>
    </submittedName>
</protein>
<comment type="caution">
    <text evidence="2">The sequence shown here is derived from an EMBL/GenBank/DDBJ whole genome shotgun (WGS) entry which is preliminary data.</text>
</comment>